<evidence type="ECO:0000313" key="2">
    <source>
        <dbReference type="EMBL" id="GAA3553127.1"/>
    </source>
</evidence>
<gene>
    <name evidence="2" type="ORF">GCM10022295_38970</name>
</gene>
<comment type="caution">
    <text evidence="2">The sequence shown here is derived from an EMBL/GenBank/DDBJ whole genome shotgun (WGS) entry which is preliminary data.</text>
</comment>
<feature type="compositionally biased region" description="Low complexity" evidence="1">
    <location>
        <begin position="76"/>
        <end position="92"/>
    </location>
</feature>
<feature type="compositionally biased region" description="Pro residues" evidence="1">
    <location>
        <begin position="1"/>
        <end position="10"/>
    </location>
</feature>
<sequence length="103" mass="10693">MTGPGRPGPPGSWHGPDIGPLNDHPTYDAVMRAVPRRRPEQSPNPPDQRPPPPWHSSDDCGVFRGDERGSDPFMSPCKGAAGAPAARRKVGSSGEGTSEGGAG</sequence>
<organism evidence="2 3">
    <name type="scientific">Streptomyces osmaniensis</name>
    <dbReference type="NCBI Taxonomy" id="593134"/>
    <lineage>
        <taxon>Bacteria</taxon>
        <taxon>Bacillati</taxon>
        <taxon>Actinomycetota</taxon>
        <taxon>Actinomycetes</taxon>
        <taxon>Kitasatosporales</taxon>
        <taxon>Streptomycetaceae</taxon>
        <taxon>Streptomyces</taxon>
    </lineage>
</organism>
<feature type="compositionally biased region" description="Gly residues" evidence="1">
    <location>
        <begin position="93"/>
        <end position="103"/>
    </location>
</feature>
<protein>
    <submittedName>
        <fullName evidence="2">Uncharacterized protein</fullName>
    </submittedName>
</protein>
<reference evidence="3" key="1">
    <citation type="journal article" date="2019" name="Int. J. Syst. Evol. Microbiol.">
        <title>The Global Catalogue of Microorganisms (GCM) 10K type strain sequencing project: providing services to taxonomists for standard genome sequencing and annotation.</title>
        <authorList>
            <consortium name="The Broad Institute Genomics Platform"/>
            <consortium name="The Broad Institute Genome Sequencing Center for Infectious Disease"/>
            <person name="Wu L."/>
            <person name="Ma J."/>
        </authorList>
    </citation>
    <scope>NUCLEOTIDE SEQUENCE [LARGE SCALE GENOMIC DNA]</scope>
    <source>
        <strain evidence="3">JCM 17656</strain>
    </source>
</reference>
<dbReference type="EMBL" id="BAABCE010000007">
    <property type="protein sequence ID" value="GAA3553127.1"/>
    <property type="molecule type" value="Genomic_DNA"/>
</dbReference>
<accession>A0ABP6WNT3</accession>
<dbReference type="Proteomes" id="UP001500707">
    <property type="component" value="Unassembled WGS sequence"/>
</dbReference>
<evidence type="ECO:0000256" key="1">
    <source>
        <dbReference type="SAM" id="MobiDB-lite"/>
    </source>
</evidence>
<keyword evidence="3" id="KW-1185">Reference proteome</keyword>
<name>A0ABP6WNT3_9ACTN</name>
<evidence type="ECO:0000313" key="3">
    <source>
        <dbReference type="Proteomes" id="UP001500707"/>
    </source>
</evidence>
<proteinExistence type="predicted"/>
<feature type="region of interest" description="Disordered" evidence="1">
    <location>
        <begin position="1"/>
        <end position="103"/>
    </location>
</feature>
<feature type="compositionally biased region" description="Pro residues" evidence="1">
    <location>
        <begin position="42"/>
        <end position="54"/>
    </location>
</feature>